<organism evidence="9">
    <name type="scientific">Micromonas pusilla (strain CCMP1545)</name>
    <name type="common">Picoplanktonic green alga</name>
    <dbReference type="NCBI Taxonomy" id="564608"/>
    <lineage>
        <taxon>Eukaryota</taxon>
        <taxon>Viridiplantae</taxon>
        <taxon>Chlorophyta</taxon>
        <taxon>Mamiellophyceae</taxon>
        <taxon>Mamiellales</taxon>
        <taxon>Mamiellaceae</taxon>
        <taxon>Micromonas</taxon>
    </lineage>
</organism>
<feature type="region of interest" description="Disordered" evidence="7">
    <location>
        <begin position="2061"/>
        <end position="2093"/>
    </location>
</feature>
<keyword evidence="6" id="KW-0175">Coiled coil</keyword>
<dbReference type="KEGG" id="mpp:MICPUCDRAFT_39941"/>
<dbReference type="PROSITE" id="PS50088">
    <property type="entry name" value="ANK_REPEAT"/>
    <property type="match status" value="1"/>
</dbReference>
<evidence type="ECO:0000256" key="6">
    <source>
        <dbReference type="SAM" id="Coils"/>
    </source>
</evidence>
<dbReference type="Proteomes" id="UP000001876">
    <property type="component" value="Unassembled WGS sequence"/>
</dbReference>
<dbReference type="OrthoDB" id="539213at2759"/>
<feature type="repeat" description="ANK" evidence="5">
    <location>
        <begin position="43"/>
        <end position="75"/>
    </location>
</feature>
<dbReference type="STRING" id="564608.C1MS62"/>
<keyword evidence="5" id="KW-0040">ANK repeat</keyword>
<feature type="coiled-coil region" evidence="6">
    <location>
        <begin position="660"/>
        <end position="764"/>
    </location>
</feature>
<dbReference type="SMART" id="SM00248">
    <property type="entry name" value="ANK"/>
    <property type="match status" value="2"/>
</dbReference>
<evidence type="ECO:0000313" key="8">
    <source>
        <dbReference type="EMBL" id="EEH57086.1"/>
    </source>
</evidence>
<feature type="coiled-coil region" evidence="6">
    <location>
        <begin position="1955"/>
        <end position="2024"/>
    </location>
</feature>
<feature type="compositionally biased region" description="Acidic residues" evidence="7">
    <location>
        <begin position="397"/>
        <end position="412"/>
    </location>
</feature>
<feature type="coiled-coil region" evidence="6">
    <location>
        <begin position="1884"/>
        <end position="1918"/>
    </location>
</feature>
<keyword evidence="3" id="KW-0518">Myosin</keyword>
<evidence type="ECO:0000256" key="3">
    <source>
        <dbReference type="ARBA" id="ARBA00023123"/>
    </source>
</evidence>
<dbReference type="EMBL" id="GG663739">
    <property type="protein sequence ID" value="EEH57086.1"/>
    <property type="molecule type" value="Genomic_DNA"/>
</dbReference>
<dbReference type="Pfam" id="PF12796">
    <property type="entry name" value="Ank_2"/>
    <property type="match status" value="1"/>
</dbReference>
<dbReference type="PANTHER" id="PTHR46349:SF6">
    <property type="entry name" value="MYOSIN-6-LIKE"/>
    <property type="match status" value="1"/>
</dbReference>
<feature type="region of interest" description="Disordered" evidence="7">
    <location>
        <begin position="381"/>
        <end position="414"/>
    </location>
</feature>
<dbReference type="PANTHER" id="PTHR46349">
    <property type="entry name" value="CINGULIN-LIKE PROTEIN 1-RELATED"/>
    <property type="match status" value="1"/>
</dbReference>
<keyword evidence="4" id="KW-0505">Motor protein</keyword>
<dbReference type="GO" id="GO:0005923">
    <property type="term" value="C:bicellular tight junction"/>
    <property type="evidence" value="ECO:0007669"/>
    <property type="project" value="TreeGrafter"/>
</dbReference>
<evidence type="ECO:0000256" key="1">
    <source>
        <dbReference type="ARBA" id="ARBA00004496"/>
    </source>
</evidence>
<evidence type="ECO:0000256" key="2">
    <source>
        <dbReference type="ARBA" id="ARBA00022490"/>
    </source>
</evidence>
<feature type="region of interest" description="Disordered" evidence="7">
    <location>
        <begin position="437"/>
        <end position="471"/>
    </location>
</feature>
<keyword evidence="2" id="KW-0963">Cytoplasm</keyword>
<dbReference type="RefSeq" id="XP_003058631.1">
    <property type="nucleotide sequence ID" value="XM_003058585.1"/>
</dbReference>
<dbReference type="Gene3D" id="1.25.40.20">
    <property type="entry name" value="Ankyrin repeat-containing domain"/>
    <property type="match status" value="1"/>
</dbReference>
<evidence type="ECO:0000256" key="4">
    <source>
        <dbReference type="ARBA" id="ARBA00023175"/>
    </source>
</evidence>
<reference evidence="8 9" key="1">
    <citation type="journal article" date="2009" name="Science">
        <title>Green evolution and dynamic adaptations revealed by genomes of the marine picoeukaryotes Micromonas.</title>
        <authorList>
            <person name="Worden A.Z."/>
            <person name="Lee J.H."/>
            <person name="Mock T."/>
            <person name="Rouze P."/>
            <person name="Simmons M.P."/>
            <person name="Aerts A.L."/>
            <person name="Allen A.E."/>
            <person name="Cuvelier M.L."/>
            <person name="Derelle E."/>
            <person name="Everett M.V."/>
            <person name="Foulon E."/>
            <person name="Grimwood J."/>
            <person name="Gundlach H."/>
            <person name="Henrissat B."/>
            <person name="Napoli C."/>
            <person name="McDonald S.M."/>
            <person name="Parker M.S."/>
            <person name="Rombauts S."/>
            <person name="Salamov A."/>
            <person name="Von Dassow P."/>
            <person name="Badger J.H."/>
            <person name="Coutinho P.M."/>
            <person name="Demir E."/>
            <person name="Dubchak I."/>
            <person name="Gentemann C."/>
            <person name="Eikrem W."/>
            <person name="Gready J.E."/>
            <person name="John U."/>
            <person name="Lanier W."/>
            <person name="Lindquist E.A."/>
            <person name="Lucas S."/>
            <person name="Mayer K.F."/>
            <person name="Moreau H."/>
            <person name="Not F."/>
            <person name="Otillar R."/>
            <person name="Panaud O."/>
            <person name="Pangilinan J."/>
            <person name="Paulsen I."/>
            <person name="Piegu B."/>
            <person name="Poliakov A."/>
            <person name="Robbens S."/>
            <person name="Schmutz J."/>
            <person name="Toulza E."/>
            <person name="Wyss T."/>
            <person name="Zelensky A."/>
            <person name="Zhou K."/>
            <person name="Armbrust E.V."/>
            <person name="Bhattacharya D."/>
            <person name="Goodenough U.W."/>
            <person name="Van de Peer Y."/>
            <person name="Grigoriev I.V."/>
        </authorList>
    </citation>
    <scope>NUCLEOTIDE SEQUENCE [LARGE SCALE GENOMIC DNA]</scope>
    <source>
        <strain evidence="8 9">CCMP1545</strain>
    </source>
</reference>
<feature type="compositionally biased region" description="Basic and acidic residues" evidence="7">
    <location>
        <begin position="385"/>
        <end position="396"/>
    </location>
</feature>
<proteinExistence type="predicted"/>
<feature type="compositionally biased region" description="Low complexity" evidence="7">
    <location>
        <begin position="136"/>
        <end position="145"/>
    </location>
</feature>
<feature type="region of interest" description="Disordered" evidence="7">
    <location>
        <begin position="1721"/>
        <end position="1748"/>
    </location>
</feature>
<evidence type="ECO:0000256" key="7">
    <source>
        <dbReference type="SAM" id="MobiDB-lite"/>
    </source>
</evidence>
<sequence>MGTPAVDATALLAAAARGNVASVRLVLDAGASEGLTVRSRNARGDTALHEATRRSHWPLVTWLIAHGADAEATNADGATPLDVCEDDEVARETYAAIMRGSPLTRGAGERAAAQAESEASFRRLAAERPGPGPGPGTETARGGEPTPKELANGATTTTPMGGASPSMVEETVRRAREFRARANFARGHHQFSTTSSAAATPAAGGLATTSRESALERELFETRALLENYSNELENARNVESALHERVLEEGLQMDRPGGFGFHSARAPRVPGADYSQTAAVAASLREQLAAANEALEKLKAETFGGEGGTAAKFGEFGDEDVVEIPKKLLRETEDVILRKTKEVEDARREIREMERRAARSGRALRRLASVLIEGEDAMDDDADDYRRVGGGKKDGDDDDDDGGDGDDDDDASSVVNEKYADYLESLGAKSVLFTPEKSPRAGVSGAGRRFKTDGRPRTTRSRPAMVASRRPRAPIADVPGLRLVLGALAERAERDDAPESHPWSTAAAAAHMDGDALVDAVAKCEKLRRRAEVAERDARTATESVDALKKSLDDARGELATATADFARDTARLEEKLKKSMDDAKRDKETLTTEAKAAEEKLEEKLKRASDDAKRAEETLRTEAKARREAEIALRARELDVDDAKRAVESSAFEAQRRRETDARREEKLKLEVDELREQADALRGKLRDADGEARDASVGARTEAERANAAEAEIAATRASLERARSDATEARSVANAKTREMEALATEVTRLERDLSKLAAEHERNVIETLDVVAERDAMIRDWDADAENRRDLQRRRTQLAEKLVEMETVDEAHRERKLAKIILRFTGARQLRALNQWRGVARRERRLRWQVSRVLGKMRHRRLAAACAMWRELAEVAIAARDAAAREEARLERVSRRAIQKMRSRTATTAFSRWRLEARERHRARGQMKKFIWRWHRAKKRAAFNKWATIASASKRDALNAFIHQKDEELVEHKKLTAEEVKATKQKAAEAREKAQAAERELAANRADLQRRRAQLAETMKSMEKKDETHRERKLGRILLRFTASKAVRALNKWRGVSRREKRLRWQVTRTVGRLLHRALAEAFARWRVETHESTRAKLEAARAEAKREMLVRRTIARMNLRAATAAFARWKHEARSNHRNRAEMKKFVWRMTRAKKAAAFRSWRWRLAEKRRMALLLARALGKMSGRVVDGAFMRWREVCAERERVRRVMAKIAGRLAHGAAAAAFNTWRDVTSERERVRGALRKITARLQNLGLASAFATWHERVAERARMRGAMAKTLARFRGRATAAAFETWKAATSDERRSRETLRRAAQKIAGRAVAAAFATWVDAWEETRRLKGVMKNVASRFANRRLATAFERWAEVVFDAIDEEARRMAILGKAVARCWRGLVVELRDEREREKEEARRREALCRKVASRLRCRKVALAFEKWWQVLDDAKRHKDASERAAFERRRRDLEEELKRGVATSFSHGQLTERVSLLSRELETLRARADAAEAASREKSRQLASVRAKSTRDAERAVGAAQAKADAERTSWAETERTLREELARFKFAAESLTTAKRELDAAHAVARDEAKKATRELKWVKEEWSKDTEMARATLAAQANARKAKARARKESEKKLRETIASARSDRKALQLALEKLNDEKKSIALELEKKTLDLRAFEAKTKELEAQNKAKQTAHDEKEAAVKRAFQAAAENSKLASEVRELHMQLQAIDAMTPDKNKSKTSAASPTPKQLGDAAAPDERSVVIRHLREELNAAAVAVDRAVSEKTALANKVSELTKELNDVTIEAEAIAHGTTTMKRSFEERAKSAREDLENVAAVAASERERAAALDATCAELREHVATTESERDAAVTALAATRGDVDDKTALSSKLVKDLRAATAERGKLERRAREAEAARDALAEAHAAATAELDARRAEAEAARPGVNRAADARTMMLRWALASTKTKLSHAREKLSHATGELKRARKDVVAAKAKADKAAAKEAEHKIACEGARAERDAAEADIASANAALAKSQARASAAFATVSKLRVKVASAAESVDDAARARDVAVAALGGGSGGSASARDTRSRSSVAASTATTSPRGVAPSPRAVLVDYATSAGMTRTTSTAAAGGMDAKILRAKLETARAVNDALLDRVVEVETHAREYQADAVAAAMEGNAARRAAAAAEAEGKIARAHIAALVARVADAEAAKAKAEEDDLDAFFEVGDASLKVAVAYARSAAARDLYMKAAELADDDAAADASKPALPARRPSVSLPIAASVMETAALRAEIKALRGLLAASRAAAKRAAGSERAAEKKAGDALPALEIANATAAAATTRAETLGARVIEVESLCASASAARLDACATAAAQQRRADASEAAAKKLEDAIRDVDGDGVEDDIDELPARTLRARLLVSRAMLSHAKAHASERAVRAETAKRRVKDAEARAAAAFTAATRTKLDLEARSISHWSPYDRVRVVNADP</sequence>
<dbReference type="SUPFAM" id="SSF48403">
    <property type="entry name" value="Ankyrin repeat"/>
    <property type="match status" value="1"/>
</dbReference>
<feature type="coiled-coil region" evidence="6">
    <location>
        <begin position="330"/>
        <end position="364"/>
    </location>
</feature>
<dbReference type="InterPro" id="IPR002110">
    <property type="entry name" value="Ankyrin_rpt"/>
</dbReference>
<feature type="coiled-coil region" evidence="6">
    <location>
        <begin position="1754"/>
        <end position="1827"/>
    </location>
</feature>
<evidence type="ECO:0000313" key="9">
    <source>
        <dbReference type="Proteomes" id="UP000001876"/>
    </source>
</evidence>
<evidence type="ECO:0000256" key="5">
    <source>
        <dbReference type="PROSITE-ProRule" id="PRU00023"/>
    </source>
</evidence>
<dbReference type="PROSITE" id="PS50297">
    <property type="entry name" value="ANK_REP_REGION"/>
    <property type="match status" value="1"/>
</dbReference>
<protein>
    <submittedName>
        <fullName evidence="8">Predicted protein</fullName>
    </submittedName>
</protein>
<name>C1MS62_MICPC</name>
<accession>C1MS62</accession>
<gene>
    <name evidence="8" type="ORF">MICPUCDRAFT_39941</name>
</gene>
<feature type="region of interest" description="Disordered" evidence="7">
    <location>
        <begin position="1499"/>
        <end position="1541"/>
    </location>
</feature>
<comment type="subcellular location">
    <subcellularLocation>
        <location evidence="1">Cytoplasm</location>
    </subcellularLocation>
</comment>
<feature type="compositionally biased region" description="Low complexity" evidence="7">
    <location>
        <begin position="2076"/>
        <end position="2087"/>
    </location>
</feature>
<keyword evidence="9" id="KW-1185">Reference proteome</keyword>
<feature type="region of interest" description="Disordered" evidence="7">
    <location>
        <begin position="125"/>
        <end position="168"/>
    </location>
</feature>
<dbReference type="InterPro" id="IPR036770">
    <property type="entry name" value="Ankyrin_rpt-contain_sf"/>
</dbReference>
<feature type="coiled-coil region" evidence="6">
    <location>
        <begin position="978"/>
        <end position="1030"/>
    </location>
</feature>
<dbReference type="GeneID" id="9684430"/>
<feature type="coiled-coil region" evidence="6">
    <location>
        <begin position="1565"/>
        <end position="1684"/>
    </location>
</feature>
<feature type="coiled-coil region" evidence="6">
    <location>
        <begin position="212"/>
        <end position="246"/>
    </location>
</feature>
<feature type="compositionally biased region" description="Basic and acidic residues" evidence="7">
    <location>
        <begin position="1499"/>
        <end position="1509"/>
    </location>
</feature>
<feature type="region of interest" description="Disordered" evidence="7">
    <location>
        <begin position="579"/>
        <end position="626"/>
    </location>
</feature>
<dbReference type="OMA" id="AASWETW"/>